<keyword evidence="2 3" id="KW-0472">Membrane</keyword>
<evidence type="ECO:0000256" key="3">
    <source>
        <dbReference type="SAM" id="Phobius"/>
    </source>
</evidence>
<dbReference type="PANTHER" id="PTHR22550">
    <property type="entry name" value="SPORE GERMINATION PROTEIN"/>
    <property type="match status" value="1"/>
</dbReference>
<name>A0ABS6ECE8_9FIRM</name>
<protein>
    <submittedName>
        <fullName evidence="4">Spore germination protein</fullName>
    </submittedName>
</protein>
<evidence type="ECO:0000256" key="2">
    <source>
        <dbReference type="ARBA" id="ARBA00023136"/>
    </source>
</evidence>
<feature type="transmembrane region" description="Helical" evidence="3">
    <location>
        <begin position="386"/>
        <end position="404"/>
    </location>
</feature>
<dbReference type="RefSeq" id="WP_216522137.1">
    <property type="nucleotide sequence ID" value="NZ_JAHLPM010000026.1"/>
</dbReference>
<feature type="transmembrane region" description="Helical" evidence="3">
    <location>
        <begin position="335"/>
        <end position="353"/>
    </location>
</feature>
<keyword evidence="3" id="KW-1133">Transmembrane helix</keyword>
<reference evidence="4 5" key="1">
    <citation type="submission" date="2021-06" db="EMBL/GenBank/DDBJ databases">
        <authorList>
            <person name="Sun Q."/>
            <person name="Li D."/>
        </authorList>
    </citation>
    <scope>NUCLEOTIDE SEQUENCE [LARGE SCALE GENOMIC DNA]</scope>
    <source>
        <strain evidence="4 5">MSJ-40</strain>
    </source>
</reference>
<feature type="transmembrane region" description="Helical" evidence="3">
    <location>
        <begin position="416"/>
        <end position="442"/>
    </location>
</feature>
<dbReference type="InterPro" id="IPR050768">
    <property type="entry name" value="UPF0353/GerABKA_families"/>
</dbReference>
<dbReference type="InterPro" id="IPR004995">
    <property type="entry name" value="Spore_Ger"/>
</dbReference>
<keyword evidence="3" id="KW-0812">Transmembrane</keyword>
<gene>
    <name evidence="4" type="ORF">KQI42_19285</name>
</gene>
<accession>A0ABS6ECE8</accession>
<comment type="similarity">
    <text evidence="1">Belongs to the GerABKA family.</text>
</comment>
<dbReference type="PIRSF" id="PIRSF005690">
    <property type="entry name" value="GerBA"/>
    <property type="match status" value="1"/>
</dbReference>
<dbReference type="EMBL" id="JAHLPM010000026">
    <property type="protein sequence ID" value="MBU5440140.1"/>
    <property type="molecule type" value="Genomic_DNA"/>
</dbReference>
<sequence length="495" mass="55723">MSKFKEYSLSKSLDSNIEMIKKIFNNNDDTLIIRSFQNQHNNSLKCCIFFIEGMVNNEIINENIILPIVETSIPSIKSNFIEYLQYQVIVSNNLQKTDSIDQLIEAVISGNTILFAENSLEAIIIDTKGWQSRAIEEPIVERVLRGPREGFTECIMVNLALIRRKLRTSDLKFEFTTLGERTNTKACICYIEGLANEKILKELHKRLESISIDGVLDVNYINELVSDSPLSPFETTGSTERPDIIAAKLLEGRIALVLDGTPVVMTVPYLFIEYFQSNEDYYLNYYFASIGRVLRIFGFIASISIPAVYLSLVAFHQEMIPTPLIMSIYAARQGVPFPTAIELIVLLITFEILREAGTRMPSYIGQALSIVGALVLGSSAVEARLVSAPIVIVVGLSGITGLMIPKIKSVSVTMRFIFLFLSSLLGLYGYIFGMSALLIHLFSIRSFGVPYMSNLTSLHLQELKDTTIRSPWWYMKDRPGSLSKNLRRTSRGQRQ</sequence>
<keyword evidence="5" id="KW-1185">Reference proteome</keyword>
<evidence type="ECO:0000313" key="5">
    <source>
        <dbReference type="Proteomes" id="UP000749471"/>
    </source>
</evidence>
<feature type="transmembrane region" description="Helical" evidence="3">
    <location>
        <begin position="293"/>
        <end position="315"/>
    </location>
</feature>
<dbReference type="Pfam" id="PF03323">
    <property type="entry name" value="GerA"/>
    <property type="match status" value="1"/>
</dbReference>
<evidence type="ECO:0000256" key="1">
    <source>
        <dbReference type="ARBA" id="ARBA00005278"/>
    </source>
</evidence>
<feature type="transmembrane region" description="Helical" evidence="3">
    <location>
        <begin position="360"/>
        <end position="380"/>
    </location>
</feature>
<proteinExistence type="inferred from homology"/>
<evidence type="ECO:0000313" key="4">
    <source>
        <dbReference type="EMBL" id="MBU5440140.1"/>
    </source>
</evidence>
<dbReference type="Proteomes" id="UP000749471">
    <property type="component" value="Unassembled WGS sequence"/>
</dbReference>
<comment type="caution">
    <text evidence="4">The sequence shown here is derived from an EMBL/GenBank/DDBJ whole genome shotgun (WGS) entry which is preliminary data.</text>
</comment>
<dbReference type="PANTHER" id="PTHR22550:SF5">
    <property type="entry name" value="LEUCINE ZIPPER PROTEIN 4"/>
    <property type="match status" value="1"/>
</dbReference>
<organism evidence="4 5">
    <name type="scientific">Tissierella simiarum</name>
    <dbReference type="NCBI Taxonomy" id="2841534"/>
    <lineage>
        <taxon>Bacteria</taxon>
        <taxon>Bacillati</taxon>
        <taxon>Bacillota</taxon>
        <taxon>Tissierellia</taxon>
        <taxon>Tissierellales</taxon>
        <taxon>Tissierellaceae</taxon>
        <taxon>Tissierella</taxon>
    </lineage>
</organism>